<gene>
    <name evidence="1" type="ORF">FYJ84_00735</name>
</gene>
<name>A0A6I2UCD0_9FIRM</name>
<dbReference type="Proteomes" id="UP000433181">
    <property type="component" value="Unassembled WGS sequence"/>
</dbReference>
<protein>
    <submittedName>
        <fullName evidence="1">Uncharacterized protein</fullName>
    </submittedName>
</protein>
<organism evidence="1 2">
    <name type="scientific">Anaerovibrio slackiae</name>
    <dbReference type="NCBI Taxonomy" id="2652309"/>
    <lineage>
        <taxon>Bacteria</taxon>
        <taxon>Bacillati</taxon>
        <taxon>Bacillota</taxon>
        <taxon>Negativicutes</taxon>
        <taxon>Selenomonadales</taxon>
        <taxon>Selenomonadaceae</taxon>
        <taxon>Anaerovibrio</taxon>
    </lineage>
</organism>
<accession>A0A6I2UCD0</accession>
<keyword evidence="2" id="KW-1185">Reference proteome</keyword>
<dbReference type="GeneID" id="96777435"/>
<dbReference type="RefSeq" id="WP_154405124.1">
    <property type="nucleotide sequence ID" value="NZ_JAQXJM010000180.1"/>
</dbReference>
<proteinExistence type="predicted"/>
<comment type="caution">
    <text evidence="1">The sequence shown here is derived from an EMBL/GenBank/DDBJ whole genome shotgun (WGS) entry which is preliminary data.</text>
</comment>
<dbReference type="EMBL" id="VUNR01000001">
    <property type="protein sequence ID" value="MSU07525.1"/>
    <property type="molecule type" value="Genomic_DNA"/>
</dbReference>
<dbReference type="AlphaFoldDB" id="A0A6I2UCD0"/>
<evidence type="ECO:0000313" key="2">
    <source>
        <dbReference type="Proteomes" id="UP000433181"/>
    </source>
</evidence>
<evidence type="ECO:0000313" key="1">
    <source>
        <dbReference type="EMBL" id="MSU07525.1"/>
    </source>
</evidence>
<reference evidence="1 2" key="1">
    <citation type="submission" date="2019-08" db="EMBL/GenBank/DDBJ databases">
        <title>In-depth cultivation of the pig gut microbiome towards novel bacterial diversity and tailored functional studies.</title>
        <authorList>
            <person name="Wylensek D."/>
            <person name="Hitch T.C.A."/>
            <person name="Clavel T."/>
        </authorList>
    </citation>
    <scope>NUCLEOTIDE SEQUENCE [LARGE SCALE GENOMIC DNA]</scope>
    <source>
        <strain evidence="1 2">WCA-693-APC-5D-A</strain>
    </source>
</reference>
<sequence>MKECDLMIPEKFMQIGAMIMQNPEMLQKLAAAKSPQEAYETVKPALGDMSLEEFLAAAATLAPMIPPDLTDEQLDAMPAGNIIRAFRGWVKDLPPLQ</sequence>